<protein>
    <submittedName>
        <fullName evidence="1">Uncharacterized protein</fullName>
    </submittedName>
</protein>
<dbReference type="EMBL" id="CP141614">
    <property type="protein sequence ID" value="WRP15481.1"/>
    <property type="molecule type" value="Genomic_DNA"/>
</dbReference>
<keyword evidence="2" id="KW-1185">Reference proteome</keyword>
<name>A0ABZ1BSI2_9FIRM</name>
<organism evidence="1 2">
    <name type="scientific">Geochorda subterranea</name>
    <dbReference type="NCBI Taxonomy" id="3109564"/>
    <lineage>
        <taxon>Bacteria</taxon>
        <taxon>Bacillati</taxon>
        <taxon>Bacillota</taxon>
        <taxon>Limnochordia</taxon>
        <taxon>Limnochordales</taxon>
        <taxon>Geochordaceae</taxon>
        <taxon>Geochorda</taxon>
    </lineage>
</organism>
<reference evidence="2" key="1">
    <citation type="submission" date="2023-12" db="EMBL/GenBank/DDBJ databases">
        <title>Novel isolates from deep terrestrial aquifers shed light on the physiology and ecology of the class Limnochordia.</title>
        <authorList>
            <person name="Karnachuk O.V."/>
            <person name="Lukina A.P."/>
            <person name="Avakyan M.R."/>
            <person name="Kadnikov V."/>
            <person name="Begmatov S."/>
            <person name="Beletsky A.V."/>
            <person name="Mardanov A.V."/>
            <person name="Ravin N.V."/>
        </authorList>
    </citation>
    <scope>NUCLEOTIDE SEQUENCE [LARGE SCALE GENOMIC DNA]</scope>
    <source>
        <strain evidence="2">LN</strain>
    </source>
</reference>
<gene>
    <name evidence="1" type="ORF">VLY81_04775</name>
</gene>
<proteinExistence type="predicted"/>
<evidence type="ECO:0000313" key="2">
    <source>
        <dbReference type="Proteomes" id="UP001333102"/>
    </source>
</evidence>
<accession>A0ABZ1BSI2</accession>
<dbReference type="Proteomes" id="UP001333102">
    <property type="component" value="Chromosome"/>
</dbReference>
<dbReference type="RefSeq" id="WP_324669884.1">
    <property type="nucleotide sequence ID" value="NZ_CP141614.1"/>
</dbReference>
<evidence type="ECO:0000313" key="1">
    <source>
        <dbReference type="EMBL" id="WRP15481.1"/>
    </source>
</evidence>
<sequence length="196" mass="20750">MANNSKEQVCILALKVFDWCVLPITETDCFTIPTQCNPPVAATATAECRILSLTATIVSQTPGPGDIHTVTARVDKVKEITIRENGLVVCTFTATATSFHTTSLFAPPGTTKQVEVTGECGPCQVSEDGLTVCCEQAICLQFESKAPLKICVPAELCVPRVCTQAQPACPPTPPPQTVLLCPTPTPLPTMAPVPEL</sequence>